<evidence type="ECO:0000256" key="8">
    <source>
        <dbReference type="ARBA" id="ARBA00022989"/>
    </source>
</evidence>
<evidence type="ECO:0000256" key="2">
    <source>
        <dbReference type="ARBA" id="ARBA00004687"/>
    </source>
</evidence>
<accession>A0A439CZK7</accession>
<comment type="similarity">
    <text evidence="10">Belongs to the glycosyltransferase 22 family. PIGZ subfamily.</text>
</comment>
<keyword evidence="9 11" id="KW-0472">Membrane</keyword>
<evidence type="ECO:0000256" key="4">
    <source>
        <dbReference type="ARBA" id="ARBA00022676"/>
    </source>
</evidence>
<keyword evidence="4 11" id="KW-0328">Glycosyltransferase</keyword>
<evidence type="ECO:0000256" key="5">
    <source>
        <dbReference type="ARBA" id="ARBA00022679"/>
    </source>
</evidence>
<dbReference type="STRING" id="363999.A0A439CZK7"/>
<keyword evidence="6 11" id="KW-0812">Transmembrane</keyword>
<comment type="caution">
    <text evidence="13">The sequence shown here is derived from an EMBL/GenBank/DDBJ whole genome shotgun (WGS) entry which is preliminary data.</text>
</comment>
<protein>
    <recommendedName>
        <fullName evidence="11">Mannosyltransferase</fullName>
        <ecNumber evidence="11">2.4.1.-</ecNumber>
    </recommendedName>
</protein>
<reference evidence="13 14" key="1">
    <citation type="submission" date="2018-12" db="EMBL/GenBank/DDBJ databases">
        <title>Draft genome sequence of Xylaria grammica IHI A82.</title>
        <authorList>
            <person name="Buettner E."/>
            <person name="Kellner H."/>
        </authorList>
    </citation>
    <scope>NUCLEOTIDE SEQUENCE [LARGE SCALE GENOMIC DNA]</scope>
    <source>
        <strain evidence="13 14">IHI A82</strain>
    </source>
</reference>
<evidence type="ECO:0000256" key="6">
    <source>
        <dbReference type="ARBA" id="ARBA00022692"/>
    </source>
</evidence>
<name>A0A439CZK7_9PEZI</name>
<comment type="subcellular location">
    <subcellularLocation>
        <location evidence="1 11">Endoplasmic reticulum membrane</location>
        <topology evidence="1 11">Multi-pass membrane protein</topology>
    </subcellularLocation>
</comment>
<feature type="transmembrane region" description="Helical" evidence="11">
    <location>
        <begin position="60"/>
        <end position="77"/>
    </location>
</feature>
<evidence type="ECO:0000313" key="13">
    <source>
        <dbReference type="EMBL" id="RWA07644.1"/>
    </source>
</evidence>
<dbReference type="GO" id="GO:0005789">
    <property type="term" value="C:endoplasmic reticulum membrane"/>
    <property type="evidence" value="ECO:0007669"/>
    <property type="project" value="UniProtKB-SubCell"/>
</dbReference>
<keyword evidence="7 11" id="KW-0256">Endoplasmic reticulum</keyword>
<evidence type="ECO:0000256" key="10">
    <source>
        <dbReference type="ARBA" id="ARBA00038466"/>
    </source>
</evidence>
<feature type="chain" id="PRO_5019172275" description="Mannosyltransferase" evidence="12">
    <location>
        <begin position="22"/>
        <end position="208"/>
    </location>
</feature>
<dbReference type="AlphaFoldDB" id="A0A439CZK7"/>
<proteinExistence type="inferred from homology"/>
<comment type="caution">
    <text evidence="11">Lacks conserved residue(s) required for the propagation of feature annotation.</text>
</comment>
<feature type="transmembrane region" description="Helical" evidence="11">
    <location>
        <begin position="170"/>
        <end position="196"/>
    </location>
</feature>
<dbReference type="EMBL" id="RYZI01000245">
    <property type="protein sequence ID" value="RWA07644.1"/>
    <property type="molecule type" value="Genomic_DNA"/>
</dbReference>
<keyword evidence="5" id="KW-0808">Transferase</keyword>
<keyword evidence="14" id="KW-1185">Reference proteome</keyword>
<sequence>MWRRTYLLLVLVRLWFALSSSYLHPDENFQGPEVIAGQIFKYPVRLTWEFTSDNPIRSVFPLWPVYGLPMLLLRWLWIGNGNDGEIPPIAVFWTLRVLMFIISFVLEDWAIHELVPSRRHRQVAVLLVASSYVTWTFQTHTFSNSIETLVVLWSLVLIERILETAQSSSLLASTVLGVVAVFGFFNRITFPAFLLIPGLRLIPHFINK</sequence>
<comment type="pathway">
    <text evidence="2">Glycolipid biosynthesis; glycosylphosphatidylinositol-anchor biosynthesis.</text>
</comment>
<dbReference type="Pfam" id="PF03901">
    <property type="entry name" value="Glyco_transf_22"/>
    <property type="match status" value="1"/>
</dbReference>
<feature type="signal peptide" evidence="12">
    <location>
        <begin position="1"/>
        <end position="21"/>
    </location>
</feature>
<evidence type="ECO:0000256" key="3">
    <source>
        <dbReference type="ARBA" id="ARBA00022502"/>
    </source>
</evidence>
<keyword evidence="3" id="KW-0337">GPI-anchor biosynthesis</keyword>
<dbReference type="GO" id="GO:0006506">
    <property type="term" value="P:GPI anchor biosynthetic process"/>
    <property type="evidence" value="ECO:0007669"/>
    <property type="project" value="UniProtKB-KW"/>
</dbReference>
<dbReference type="InterPro" id="IPR005599">
    <property type="entry name" value="GPI_mannosylTrfase"/>
</dbReference>
<keyword evidence="8 11" id="KW-1133">Transmembrane helix</keyword>
<evidence type="ECO:0000313" key="14">
    <source>
        <dbReference type="Proteomes" id="UP000286045"/>
    </source>
</evidence>
<dbReference type="PANTHER" id="PTHR22760:SF3">
    <property type="entry name" value="GPI MANNOSYLTRANSFERASE 4"/>
    <property type="match status" value="1"/>
</dbReference>
<evidence type="ECO:0000256" key="1">
    <source>
        <dbReference type="ARBA" id="ARBA00004477"/>
    </source>
</evidence>
<evidence type="ECO:0000256" key="9">
    <source>
        <dbReference type="ARBA" id="ARBA00023136"/>
    </source>
</evidence>
<organism evidence="13 14">
    <name type="scientific">Xylaria grammica</name>
    <dbReference type="NCBI Taxonomy" id="363999"/>
    <lineage>
        <taxon>Eukaryota</taxon>
        <taxon>Fungi</taxon>
        <taxon>Dikarya</taxon>
        <taxon>Ascomycota</taxon>
        <taxon>Pezizomycotina</taxon>
        <taxon>Sordariomycetes</taxon>
        <taxon>Xylariomycetidae</taxon>
        <taxon>Xylariales</taxon>
        <taxon>Xylariaceae</taxon>
        <taxon>Xylaria</taxon>
    </lineage>
</organism>
<evidence type="ECO:0000256" key="7">
    <source>
        <dbReference type="ARBA" id="ARBA00022824"/>
    </source>
</evidence>
<gene>
    <name evidence="13" type="ORF">EKO27_g7459</name>
</gene>
<evidence type="ECO:0000256" key="12">
    <source>
        <dbReference type="SAM" id="SignalP"/>
    </source>
</evidence>
<feature type="transmembrane region" description="Helical" evidence="11">
    <location>
        <begin position="89"/>
        <end position="106"/>
    </location>
</feature>
<dbReference type="Proteomes" id="UP000286045">
    <property type="component" value="Unassembled WGS sequence"/>
</dbReference>
<evidence type="ECO:0000256" key="11">
    <source>
        <dbReference type="RuleBase" id="RU363075"/>
    </source>
</evidence>
<dbReference type="PANTHER" id="PTHR22760">
    <property type="entry name" value="GLYCOSYLTRANSFERASE"/>
    <property type="match status" value="1"/>
</dbReference>
<keyword evidence="12" id="KW-0732">Signal</keyword>
<dbReference type="GO" id="GO:0000026">
    <property type="term" value="F:alpha-1,2-mannosyltransferase activity"/>
    <property type="evidence" value="ECO:0007669"/>
    <property type="project" value="TreeGrafter"/>
</dbReference>
<dbReference type="EC" id="2.4.1.-" evidence="11"/>